<feature type="chain" id="PRO_5039353758" evidence="5">
    <location>
        <begin position="26"/>
        <end position="593"/>
    </location>
</feature>
<evidence type="ECO:0000256" key="5">
    <source>
        <dbReference type="SAM" id="SignalP"/>
    </source>
</evidence>
<dbReference type="RefSeq" id="WP_073251923.1">
    <property type="nucleotide sequence ID" value="NZ_FRCS01000001.1"/>
</dbReference>
<dbReference type="SUPFAM" id="SSF53850">
    <property type="entry name" value="Periplasmic binding protein-like II"/>
    <property type="match status" value="1"/>
</dbReference>
<keyword evidence="8" id="KW-1185">Reference proteome</keyword>
<comment type="subcellular location">
    <subcellularLocation>
        <location evidence="1">Cell envelope</location>
    </subcellularLocation>
</comment>
<evidence type="ECO:0000256" key="1">
    <source>
        <dbReference type="ARBA" id="ARBA00004196"/>
    </source>
</evidence>
<dbReference type="PANTHER" id="PTHR30290:SF10">
    <property type="entry name" value="PERIPLASMIC OLIGOPEPTIDE-BINDING PROTEIN-RELATED"/>
    <property type="match status" value="1"/>
</dbReference>
<evidence type="ECO:0000259" key="6">
    <source>
        <dbReference type="Pfam" id="PF00496"/>
    </source>
</evidence>
<dbReference type="GO" id="GO:0030313">
    <property type="term" value="C:cell envelope"/>
    <property type="evidence" value="ECO:0007669"/>
    <property type="project" value="UniProtKB-SubCell"/>
</dbReference>
<keyword evidence="4 5" id="KW-0732">Signal</keyword>
<sequence length="593" mass="63876">MSSTTRRRSLATAAAAVALALGLTACSGNQPVSDDAGDGKAGYGGTLRIASLESDLDALDPLTGYSIDSWQILRGITRQLVTFPGSTESLGADNKLIGDLAKSWDVSPDGKTYTFHLRDDITYSGSATREIVAKDFVYAIKRFCDPNKQVAAINYFNLIFSGFPQYCAEFAKVKPGDPARSKQFIDTHEISGVSAPDDKTLVLKSDTKNYDFLSILAMNFVTPLPEEVASKYIGDSVEFRKNYPSSGPYQVDSYEQGKELVLSKVKGYNAAGDPARKAYVDKIVVDFTTNTEDAVVQKIQSGEADLSLYLTAPPIATIQSYTASNSAHLHSSDGAGAKFIVLNTAPYNNSANAKALRNLKVRQALTYAVNRANLVQGQGGKVVAKPLHQILISTILGHEDIDPYATEGDKGDVAKAKALLTEAGYPNGLTLNAIYRGVASEESKATTLKADLAKAGINLNLIKVPAADFRAYYAKKDAVWDLNLSGSFSPDWQGDSTRMLLGGWLNSDGSPQGVGNVQAVAYDNKELNKLAAEAFVSDDPGPIWAKADALVSKDLPWIPLFELRKVVVTSERLRQFTWSNVPVNPDITNVAVQ</sequence>
<dbReference type="PANTHER" id="PTHR30290">
    <property type="entry name" value="PERIPLASMIC BINDING COMPONENT OF ABC TRANSPORTER"/>
    <property type="match status" value="1"/>
</dbReference>
<comment type="similarity">
    <text evidence="2">Belongs to the bacterial solute-binding protein 5 family.</text>
</comment>
<dbReference type="GO" id="GO:0042597">
    <property type="term" value="C:periplasmic space"/>
    <property type="evidence" value="ECO:0007669"/>
    <property type="project" value="UniProtKB-ARBA"/>
</dbReference>
<reference evidence="7 8" key="1">
    <citation type="submission" date="2016-11" db="EMBL/GenBank/DDBJ databases">
        <authorList>
            <person name="Jaros S."/>
            <person name="Januszkiewicz K."/>
            <person name="Wedrychowicz H."/>
        </authorList>
    </citation>
    <scope>NUCLEOTIDE SEQUENCE [LARGE SCALE GENOMIC DNA]</scope>
    <source>
        <strain evidence="7 8">DSM 46144</strain>
    </source>
</reference>
<dbReference type="Pfam" id="PF00496">
    <property type="entry name" value="SBP_bac_5"/>
    <property type="match status" value="1"/>
</dbReference>
<dbReference type="Proteomes" id="UP000184440">
    <property type="component" value="Unassembled WGS sequence"/>
</dbReference>
<dbReference type="AlphaFoldDB" id="A0A1M7KAQ4"/>
<dbReference type="InterPro" id="IPR039424">
    <property type="entry name" value="SBP_5"/>
</dbReference>
<organism evidence="7 8">
    <name type="scientific">Cryptosporangium aurantiacum</name>
    <dbReference type="NCBI Taxonomy" id="134849"/>
    <lineage>
        <taxon>Bacteria</taxon>
        <taxon>Bacillati</taxon>
        <taxon>Actinomycetota</taxon>
        <taxon>Actinomycetes</taxon>
        <taxon>Cryptosporangiales</taxon>
        <taxon>Cryptosporangiaceae</taxon>
        <taxon>Cryptosporangium</taxon>
    </lineage>
</organism>
<dbReference type="EMBL" id="FRCS01000001">
    <property type="protein sequence ID" value="SHM62372.1"/>
    <property type="molecule type" value="Genomic_DNA"/>
</dbReference>
<evidence type="ECO:0000313" key="8">
    <source>
        <dbReference type="Proteomes" id="UP000184440"/>
    </source>
</evidence>
<feature type="signal peptide" evidence="5">
    <location>
        <begin position="1"/>
        <end position="25"/>
    </location>
</feature>
<dbReference type="GO" id="GO:0043190">
    <property type="term" value="C:ATP-binding cassette (ABC) transporter complex"/>
    <property type="evidence" value="ECO:0007669"/>
    <property type="project" value="InterPro"/>
</dbReference>
<dbReference type="OrthoDB" id="5240629at2"/>
<evidence type="ECO:0000313" key="7">
    <source>
        <dbReference type="EMBL" id="SHM62372.1"/>
    </source>
</evidence>
<dbReference type="STRING" id="134849.SAMN05443668_1011061"/>
<dbReference type="Gene3D" id="3.10.105.10">
    <property type="entry name" value="Dipeptide-binding Protein, Domain 3"/>
    <property type="match status" value="1"/>
</dbReference>
<accession>A0A1M7KAQ4</accession>
<evidence type="ECO:0000256" key="4">
    <source>
        <dbReference type="ARBA" id="ARBA00022729"/>
    </source>
</evidence>
<feature type="domain" description="Solute-binding protein family 5" evidence="6">
    <location>
        <begin position="96"/>
        <end position="499"/>
    </location>
</feature>
<dbReference type="InterPro" id="IPR000914">
    <property type="entry name" value="SBP_5_dom"/>
</dbReference>
<dbReference type="PIRSF" id="PIRSF002741">
    <property type="entry name" value="MppA"/>
    <property type="match status" value="1"/>
</dbReference>
<protein>
    <submittedName>
        <fullName evidence="7">Peptide/nickel transport system substrate-binding protein</fullName>
    </submittedName>
</protein>
<name>A0A1M7KAQ4_9ACTN</name>
<proteinExistence type="inferred from homology"/>
<evidence type="ECO:0000256" key="2">
    <source>
        <dbReference type="ARBA" id="ARBA00005695"/>
    </source>
</evidence>
<keyword evidence="3" id="KW-0813">Transport</keyword>
<dbReference type="Gene3D" id="3.40.190.10">
    <property type="entry name" value="Periplasmic binding protein-like II"/>
    <property type="match status" value="1"/>
</dbReference>
<evidence type="ECO:0000256" key="3">
    <source>
        <dbReference type="ARBA" id="ARBA00022448"/>
    </source>
</evidence>
<gene>
    <name evidence="7" type="ORF">SAMN05443668_1011061</name>
</gene>
<dbReference type="PROSITE" id="PS51257">
    <property type="entry name" value="PROKAR_LIPOPROTEIN"/>
    <property type="match status" value="1"/>
</dbReference>
<dbReference type="CDD" id="cd08506">
    <property type="entry name" value="PBP2_clavulanate_OppA2"/>
    <property type="match status" value="1"/>
</dbReference>
<dbReference type="GO" id="GO:0015833">
    <property type="term" value="P:peptide transport"/>
    <property type="evidence" value="ECO:0007669"/>
    <property type="project" value="TreeGrafter"/>
</dbReference>
<dbReference type="InterPro" id="IPR030678">
    <property type="entry name" value="Peptide/Ni-bd"/>
</dbReference>
<dbReference type="GO" id="GO:1904680">
    <property type="term" value="F:peptide transmembrane transporter activity"/>
    <property type="evidence" value="ECO:0007669"/>
    <property type="project" value="TreeGrafter"/>
</dbReference>